<keyword evidence="5 9" id="KW-0999">Mitochondrion inner membrane</keyword>
<evidence type="ECO:0000256" key="9">
    <source>
        <dbReference type="RuleBase" id="RU363100"/>
    </source>
</evidence>
<proteinExistence type="inferred from homology"/>
<comment type="subcellular location">
    <subcellularLocation>
        <location evidence="1 9">Mitochondrion inner membrane</location>
        <topology evidence="1 9">Multi-pass membrane protein</topology>
    </subcellularLocation>
</comment>
<dbReference type="OrthoDB" id="869189at2759"/>
<dbReference type="GO" id="GO:0006850">
    <property type="term" value="P:pyruvate import into mitochondria"/>
    <property type="evidence" value="ECO:0007669"/>
    <property type="project" value="InterPro"/>
</dbReference>
<dbReference type="PANTHER" id="PTHR14154">
    <property type="entry name" value="UPF0041 BRAIN PROTEIN 44-RELATED"/>
    <property type="match status" value="1"/>
</dbReference>
<evidence type="ECO:0000256" key="8">
    <source>
        <dbReference type="ARBA" id="ARBA00023136"/>
    </source>
</evidence>
<keyword evidence="3 9" id="KW-0813">Transport</keyword>
<evidence type="ECO:0000256" key="3">
    <source>
        <dbReference type="ARBA" id="ARBA00022448"/>
    </source>
</evidence>
<keyword evidence="4" id="KW-0812">Transmembrane</keyword>
<protein>
    <recommendedName>
        <fullName evidence="9">Mitochondrial pyruvate carrier</fullName>
    </recommendedName>
</protein>
<keyword evidence="7 9" id="KW-0496">Mitochondrion</keyword>
<reference evidence="11" key="1">
    <citation type="submission" date="2025-08" db="UniProtKB">
        <authorList>
            <consortium name="RefSeq"/>
        </authorList>
    </citation>
    <scope>IDENTIFICATION</scope>
    <source>
        <strain evidence="11">11010-0011.00</strain>
        <tissue evidence="11">Whole body</tissue>
    </source>
</reference>
<evidence type="ECO:0000256" key="7">
    <source>
        <dbReference type="ARBA" id="ARBA00023128"/>
    </source>
</evidence>
<evidence type="ECO:0000313" key="11">
    <source>
        <dbReference type="RefSeq" id="XP_030383656.1"/>
    </source>
</evidence>
<evidence type="ECO:0000313" key="10">
    <source>
        <dbReference type="Proteomes" id="UP000504634"/>
    </source>
</evidence>
<keyword evidence="6" id="KW-1133">Transmembrane helix</keyword>
<dbReference type="RefSeq" id="XP_030383656.1">
    <property type="nucleotide sequence ID" value="XM_030527796.1"/>
</dbReference>
<name>A0A6J2U500_DROLE</name>
<organism evidence="10 11">
    <name type="scientific">Drosophila lebanonensis</name>
    <name type="common">Fruit fly</name>
    <name type="synonym">Scaptodrosophila lebanonensis</name>
    <dbReference type="NCBI Taxonomy" id="7225"/>
    <lineage>
        <taxon>Eukaryota</taxon>
        <taxon>Metazoa</taxon>
        <taxon>Ecdysozoa</taxon>
        <taxon>Arthropoda</taxon>
        <taxon>Hexapoda</taxon>
        <taxon>Insecta</taxon>
        <taxon>Pterygota</taxon>
        <taxon>Neoptera</taxon>
        <taxon>Endopterygota</taxon>
        <taxon>Diptera</taxon>
        <taxon>Brachycera</taxon>
        <taxon>Muscomorpha</taxon>
        <taxon>Ephydroidea</taxon>
        <taxon>Drosophilidae</taxon>
        <taxon>Scaptodrosophila</taxon>
    </lineage>
</organism>
<comment type="function">
    <text evidence="9">Mediates the uptake of pyruvate into mitochondria.</text>
</comment>
<dbReference type="GeneID" id="115631130"/>
<dbReference type="InterPro" id="IPR005336">
    <property type="entry name" value="MPC"/>
</dbReference>
<evidence type="ECO:0000256" key="4">
    <source>
        <dbReference type="ARBA" id="ARBA00022692"/>
    </source>
</evidence>
<evidence type="ECO:0000256" key="2">
    <source>
        <dbReference type="ARBA" id="ARBA00006416"/>
    </source>
</evidence>
<dbReference type="Pfam" id="PF03650">
    <property type="entry name" value="MPC"/>
    <property type="match status" value="1"/>
</dbReference>
<keyword evidence="8" id="KW-0472">Membrane</keyword>
<dbReference type="AlphaFoldDB" id="A0A6J2U500"/>
<evidence type="ECO:0000256" key="5">
    <source>
        <dbReference type="ARBA" id="ARBA00022792"/>
    </source>
</evidence>
<keyword evidence="10" id="KW-1185">Reference proteome</keyword>
<evidence type="ECO:0000256" key="6">
    <source>
        <dbReference type="ARBA" id="ARBA00022989"/>
    </source>
</evidence>
<gene>
    <name evidence="11" type="primary">LOC115631130</name>
</gene>
<comment type="similarity">
    <text evidence="2 9">Belongs to the mitochondrial pyruvate carrier (MPC) (TC 2.A.105) family.</text>
</comment>
<evidence type="ECO:0000256" key="1">
    <source>
        <dbReference type="ARBA" id="ARBA00004448"/>
    </source>
</evidence>
<accession>A0A6J2U500</accession>
<sequence length="130" mass="15077">MGPFDYLLNQVDQALPAALRPLWHSPVGPRTIFFWAPTIKWAVVLAGIADMYHRPPESVAREQCAMLAITGLLWSRWAVQIKPRNYNYLAVNLTLFLSQAIQLYRSTLVKDNSVQTTEVNYERPWLLYWI</sequence>
<dbReference type="Proteomes" id="UP000504634">
    <property type="component" value="Unplaced"/>
</dbReference>
<dbReference type="GO" id="GO:0005743">
    <property type="term" value="C:mitochondrial inner membrane"/>
    <property type="evidence" value="ECO:0007669"/>
    <property type="project" value="UniProtKB-SubCell"/>
</dbReference>